<dbReference type="Gene3D" id="1.10.150.750">
    <property type="match status" value="1"/>
</dbReference>
<dbReference type="InterPro" id="IPR051540">
    <property type="entry name" value="S-2-haloacid_dehalogenase"/>
</dbReference>
<dbReference type="SFLD" id="SFLDS00003">
    <property type="entry name" value="Haloacid_Dehalogenase"/>
    <property type="match status" value="1"/>
</dbReference>
<dbReference type="Gene3D" id="3.40.50.1000">
    <property type="entry name" value="HAD superfamily/HAD-like"/>
    <property type="match status" value="1"/>
</dbReference>
<dbReference type="InterPro" id="IPR023214">
    <property type="entry name" value="HAD_sf"/>
</dbReference>
<evidence type="ECO:0000313" key="3">
    <source>
        <dbReference type="Proteomes" id="UP000318834"/>
    </source>
</evidence>
<dbReference type="Proteomes" id="UP000318834">
    <property type="component" value="Unassembled WGS sequence"/>
</dbReference>
<evidence type="ECO:0000313" key="2">
    <source>
        <dbReference type="EMBL" id="TMI72674.1"/>
    </source>
</evidence>
<dbReference type="PANTHER" id="PTHR43316:SF9">
    <property type="entry name" value="ACID DEHALOGENASE, PUTATIVE (AFU_ORTHOLOGUE AFUA_6G14460)-RELATED"/>
    <property type="match status" value="1"/>
</dbReference>
<dbReference type="Pfam" id="PF00702">
    <property type="entry name" value="Hydrolase"/>
    <property type="match status" value="1"/>
</dbReference>
<name>A0A537IN18_9BACT</name>
<evidence type="ECO:0000256" key="1">
    <source>
        <dbReference type="ARBA" id="ARBA00022801"/>
    </source>
</evidence>
<dbReference type="EMBL" id="VBAP01000084">
    <property type="protein sequence ID" value="TMI72674.1"/>
    <property type="molecule type" value="Genomic_DNA"/>
</dbReference>
<organism evidence="2 3">
    <name type="scientific">Candidatus Segetimicrobium genomatis</name>
    <dbReference type="NCBI Taxonomy" id="2569760"/>
    <lineage>
        <taxon>Bacteria</taxon>
        <taxon>Bacillati</taxon>
        <taxon>Candidatus Sysuimicrobiota</taxon>
        <taxon>Candidatus Sysuimicrobiia</taxon>
        <taxon>Candidatus Sysuimicrobiales</taxon>
        <taxon>Candidatus Segetimicrobiaceae</taxon>
        <taxon>Candidatus Segetimicrobium</taxon>
    </lineage>
</organism>
<keyword evidence="1" id="KW-0378">Hydrolase</keyword>
<comment type="caution">
    <text evidence="2">The sequence shown here is derived from an EMBL/GenBank/DDBJ whole genome shotgun (WGS) entry which is preliminary data.</text>
</comment>
<dbReference type="GO" id="GO:0016787">
    <property type="term" value="F:hydrolase activity"/>
    <property type="evidence" value="ECO:0007669"/>
    <property type="project" value="UniProtKB-KW"/>
</dbReference>
<dbReference type="NCBIfam" id="TIGR01549">
    <property type="entry name" value="HAD-SF-IA-v1"/>
    <property type="match status" value="1"/>
</dbReference>
<dbReference type="SFLD" id="SFLDG01129">
    <property type="entry name" value="C1.5:_HAD__Beta-PGM__Phosphata"/>
    <property type="match status" value="1"/>
</dbReference>
<dbReference type="AlphaFoldDB" id="A0A537IN18"/>
<protein>
    <submittedName>
        <fullName evidence="2">Haloacid dehalogenase</fullName>
    </submittedName>
</protein>
<sequence>MERVYDFITFDCYGTLMDWESGIAEAFAQSSAVDGVTLGTAAVLAAYADIEPEVEAETYRTYRAVLTETARRVARRFGWPLSEERASFLADSLPNWRPFTDTNSALRRLGAAGYRLGILSNVDDDLLAGTLRHFSVKFDLLVTAQQVRAYKPAHKHFLAARERIGTRRWLHAAQSYFHDVVPARALGIPVVWINRKRSAAPDGGQADREFRTLADLADWLA</sequence>
<dbReference type="SUPFAM" id="SSF56784">
    <property type="entry name" value="HAD-like"/>
    <property type="match status" value="1"/>
</dbReference>
<gene>
    <name evidence="2" type="ORF">E6H05_10865</name>
</gene>
<reference evidence="2 3" key="1">
    <citation type="journal article" date="2019" name="Nat. Microbiol.">
        <title>Mediterranean grassland soil C-N compound turnover is dependent on rainfall and depth, and is mediated by genomically divergent microorganisms.</title>
        <authorList>
            <person name="Diamond S."/>
            <person name="Andeer P.F."/>
            <person name="Li Z."/>
            <person name="Crits-Christoph A."/>
            <person name="Burstein D."/>
            <person name="Anantharaman K."/>
            <person name="Lane K.R."/>
            <person name="Thomas B.C."/>
            <person name="Pan C."/>
            <person name="Northen T.R."/>
            <person name="Banfield J.F."/>
        </authorList>
    </citation>
    <scope>NUCLEOTIDE SEQUENCE [LARGE SCALE GENOMIC DNA]</scope>
    <source>
        <strain evidence="2">NP_8</strain>
    </source>
</reference>
<dbReference type="PANTHER" id="PTHR43316">
    <property type="entry name" value="HYDROLASE, HALOACID DELAHOGENASE-RELATED"/>
    <property type="match status" value="1"/>
</dbReference>
<dbReference type="PRINTS" id="PR00413">
    <property type="entry name" value="HADHALOGNASE"/>
</dbReference>
<accession>A0A537IN18</accession>
<dbReference type="InterPro" id="IPR006439">
    <property type="entry name" value="HAD-SF_hydro_IA"/>
</dbReference>
<dbReference type="InterPro" id="IPR036412">
    <property type="entry name" value="HAD-like_sf"/>
</dbReference>
<proteinExistence type="predicted"/>